<evidence type="ECO:0000313" key="4">
    <source>
        <dbReference type="Proteomes" id="UP000177042"/>
    </source>
</evidence>
<gene>
    <name evidence="3" type="ORF">A3C26_00220</name>
</gene>
<protein>
    <submittedName>
        <fullName evidence="3">Uncharacterized protein</fullName>
    </submittedName>
</protein>
<evidence type="ECO:0000256" key="2">
    <source>
        <dbReference type="SAM" id="Phobius"/>
    </source>
</evidence>
<proteinExistence type="predicted"/>
<organism evidence="3 4">
    <name type="scientific">Candidatus Daviesbacteria bacterium RIFCSPHIGHO2_02_FULL_39_12</name>
    <dbReference type="NCBI Taxonomy" id="1797770"/>
    <lineage>
        <taxon>Bacteria</taxon>
        <taxon>Candidatus Daviesiibacteriota</taxon>
    </lineage>
</organism>
<sequence length="286" mass="32219">MDNQPQSSSSAEAQNPPEQFSQRSSIKRSWKKLAIIYLIVVILLYGGVYLFSSVQKSSISPTPAPTINPVPSLTPTSDETAGWKIYTDPKGMFLFKYPASINKGEVKIFAETLFADTVAEVRVDHPYSSIYPDGGSDAFTLSIGVWKNKRNVTTEQVKAEILSYKPPPGPYSVTYEDIKDYQSGVIKGVYYIAIGHQSHQEIQMATKNFVYTFYFNSESAETSGTTKRVIDKILSTFTFVQSYTCLERNTLNCMPPLNFDSQQQTCNNKDYLRWAKTNCPDFNIVY</sequence>
<name>A0A1F5J882_9BACT</name>
<evidence type="ECO:0000256" key="1">
    <source>
        <dbReference type="SAM" id="MobiDB-lite"/>
    </source>
</evidence>
<keyword evidence="2" id="KW-1133">Transmembrane helix</keyword>
<dbReference type="Proteomes" id="UP000177042">
    <property type="component" value="Unassembled WGS sequence"/>
</dbReference>
<evidence type="ECO:0000313" key="3">
    <source>
        <dbReference type="EMBL" id="OGE24845.1"/>
    </source>
</evidence>
<dbReference type="EMBL" id="MFCX01000038">
    <property type="protein sequence ID" value="OGE24845.1"/>
    <property type="molecule type" value="Genomic_DNA"/>
</dbReference>
<reference evidence="3 4" key="1">
    <citation type="journal article" date="2016" name="Nat. Commun.">
        <title>Thousands of microbial genomes shed light on interconnected biogeochemical processes in an aquifer system.</title>
        <authorList>
            <person name="Anantharaman K."/>
            <person name="Brown C.T."/>
            <person name="Hug L.A."/>
            <person name="Sharon I."/>
            <person name="Castelle C.J."/>
            <person name="Probst A.J."/>
            <person name="Thomas B.C."/>
            <person name="Singh A."/>
            <person name="Wilkins M.J."/>
            <person name="Karaoz U."/>
            <person name="Brodie E.L."/>
            <person name="Williams K.H."/>
            <person name="Hubbard S.S."/>
            <person name="Banfield J.F."/>
        </authorList>
    </citation>
    <scope>NUCLEOTIDE SEQUENCE [LARGE SCALE GENOMIC DNA]</scope>
</reference>
<dbReference type="AlphaFoldDB" id="A0A1F5J882"/>
<feature type="transmembrane region" description="Helical" evidence="2">
    <location>
        <begin position="33"/>
        <end position="52"/>
    </location>
</feature>
<keyword evidence="2" id="KW-0472">Membrane</keyword>
<accession>A0A1F5J882</accession>
<comment type="caution">
    <text evidence="3">The sequence shown here is derived from an EMBL/GenBank/DDBJ whole genome shotgun (WGS) entry which is preliminary data.</text>
</comment>
<feature type="region of interest" description="Disordered" evidence="1">
    <location>
        <begin position="1"/>
        <end position="21"/>
    </location>
</feature>
<keyword evidence="2" id="KW-0812">Transmembrane</keyword>